<proteinExistence type="predicted"/>
<dbReference type="AlphaFoldDB" id="N7A3M2"/>
<dbReference type="EMBL" id="AMXF01000004">
    <property type="protein sequence ID" value="ENO98864.1"/>
    <property type="molecule type" value="Genomic_DNA"/>
</dbReference>
<reference evidence="1 2" key="1">
    <citation type="submission" date="2012-09" db="EMBL/GenBank/DDBJ databases">
        <title>Draft Genome Sequences of 6 Strains from Genus Thauera.</title>
        <authorList>
            <person name="Liu B."/>
            <person name="Shapleigh J.P."/>
            <person name="Frostegard A.H."/>
        </authorList>
    </citation>
    <scope>NUCLEOTIDE SEQUENCE [LARGE SCALE GENOMIC DNA]</scope>
    <source>
        <strain evidence="1 2">B4P</strain>
    </source>
</reference>
<evidence type="ECO:0000313" key="2">
    <source>
        <dbReference type="Proteomes" id="UP000013047"/>
    </source>
</evidence>
<comment type="caution">
    <text evidence="1">The sequence shown here is derived from an EMBL/GenBank/DDBJ whole genome shotgun (WGS) entry which is preliminary data.</text>
</comment>
<keyword evidence="2" id="KW-1185">Reference proteome</keyword>
<sequence>MLINSTAYQHGRKLADIPVEDISELRT</sequence>
<accession>N7A3M2</accession>
<evidence type="ECO:0000313" key="1">
    <source>
        <dbReference type="EMBL" id="ENO98864.1"/>
    </source>
</evidence>
<protein>
    <submittedName>
        <fullName evidence="1">Magnesium and cobalt transporter CorA</fullName>
    </submittedName>
</protein>
<dbReference type="Proteomes" id="UP000013047">
    <property type="component" value="Unassembled WGS sequence"/>
</dbReference>
<gene>
    <name evidence="1" type="ORF">C667_01908</name>
</gene>
<name>N7A3M2_9RHOO</name>
<organism evidence="1 2">
    <name type="scientific">Thauera phenylacetica B4P</name>
    <dbReference type="NCBI Taxonomy" id="1234382"/>
    <lineage>
        <taxon>Bacteria</taxon>
        <taxon>Pseudomonadati</taxon>
        <taxon>Pseudomonadota</taxon>
        <taxon>Betaproteobacteria</taxon>
        <taxon>Rhodocyclales</taxon>
        <taxon>Zoogloeaceae</taxon>
        <taxon>Thauera</taxon>
    </lineage>
</organism>